<dbReference type="RefSeq" id="XP_013254915.1">
    <property type="nucleotide sequence ID" value="XM_013399461.1"/>
</dbReference>
<reference evidence="3 4" key="1">
    <citation type="submission" date="2013-03" db="EMBL/GenBank/DDBJ databases">
        <title>The Genome Sequence of Exophiala aquamarina CBS 119918.</title>
        <authorList>
            <consortium name="The Broad Institute Genomics Platform"/>
            <person name="Cuomo C."/>
            <person name="de Hoog S."/>
            <person name="Gorbushina A."/>
            <person name="Walker B."/>
            <person name="Young S.K."/>
            <person name="Zeng Q."/>
            <person name="Gargeya S."/>
            <person name="Fitzgerald M."/>
            <person name="Haas B."/>
            <person name="Abouelleil A."/>
            <person name="Allen A.W."/>
            <person name="Alvarado L."/>
            <person name="Arachchi H.M."/>
            <person name="Berlin A.M."/>
            <person name="Chapman S.B."/>
            <person name="Gainer-Dewar J."/>
            <person name="Goldberg J."/>
            <person name="Griggs A."/>
            <person name="Gujja S."/>
            <person name="Hansen M."/>
            <person name="Howarth C."/>
            <person name="Imamovic A."/>
            <person name="Ireland A."/>
            <person name="Larimer J."/>
            <person name="McCowan C."/>
            <person name="Murphy C."/>
            <person name="Pearson M."/>
            <person name="Poon T.W."/>
            <person name="Priest M."/>
            <person name="Roberts A."/>
            <person name="Saif S."/>
            <person name="Shea T."/>
            <person name="Sisk P."/>
            <person name="Sykes S."/>
            <person name="Wortman J."/>
            <person name="Nusbaum C."/>
            <person name="Birren B."/>
        </authorList>
    </citation>
    <scope>NUCLEOTIDE SEQUENCE [LARGE SCALE GENOMIC DNA]</scope>
    <source>
        <strain evidence="3 4">CBS 119918</strain>
    </source>
</reference>
<gene>
    <name evidence="3" type="ORF">A1O9_11565</name>
</gene>
<proteinExistence type="predicted"/>
<sequence>MTTPKNVFLIGAGFIGGEVLELLLEAKYSVTVLVRREEHARELKAWGAQCVMGSLSNGDLIKEQTIKHDVVIHTATADDMHSVQSVIAGLKERKAKSQSSIYLHTSGCSQLCDYAEGDKKSDVIYKDDDPAQIDSLSDDAPHRKVDLTIVQARKYLGDGAKIAIILPPVIYGVSTKAQRLSIQLPTLTRFAIKHGFAPHVGQGLPIWNYVHVRDLARAYVLILQWLEGDKSEDIYQNPYFFVESGEEHSWKESAEAIGQALQEAGKLSDPNPAPVPKDLYRDIFGEYTPHVVGANARNRANRLRSLGWIPKEKDTFRSLREEEIPLILQDLGPFMGYSAAVASGK</sequence>
<evidence type="ECO:0000313" key="4">
    <source>
        <dbReference type="Proteomes" id="UP000027920"/>
    </source>
</evidence>
<dbReference type="EMBL" id="AMGV01000018">
    <property type="protein sequence ID" value="KEF52325.1"/>
    <property type="molecule type" value="Genomic_DNA"/>
</dbReference>
<evidence type="ECO:0000259" key="1">
    <source>
        <dbReference type="Pfam" id="PF01370"/>
    </source>
</evidence>
<dbReference type="HOGENOM" id="CLU_007383_12_1_1"/>
<name>A0A072P9W7_9EURO</name>
<accession>A0A072P9W7</accession>
<feature type="domain" description="NAD-dependent epimerase/dehydratase" evidence="1">
    <location>
        <begin position="159"/>
        <end position="235"/>
    </location>
</feature>
<dbReference type="InterPro" id="IPR016040">
    <property type="entry name" value="NAD(P)-bd_dom"/>
</dbReference>
<dbReference type="Pfam" id="PF13460">
    <property type="entry name" value="NAD_binding_10"/>
    <property type="match status" value="1"/>
</dbReference>
<dbReference type="AlphaFoldDB" id="A0A072P9W7"/>
<dbReference type="STRING" id="1182545.A0A072P9W7"/>
<dbReference type="Pfam" id="PF01370">
    <property type="entry name" value="Epimerase"/>
    <property type="match status" value="1"/>
</dbReference>
<dbReference type="Proteomes" id="UP000027920">
    <property type="component" value="Unassembled WGS sequence"/>
</dbReference>
<dbReference type="InterPro" id="IPR036291">
    <property type="entry name" value="NAD(P)-bd_dom_sf"/>
</dbReference>
<dbReference type="PANTHER" id="PTHR48079">
    <property type="entry name" value="PROTEIN YEEZ"/>
    <property type="match status" value="1"/>
</dbReference>
<dbReference type="GO" id="GO:0005737">
    <property type="term" value="C:cytoplasm"/>
    <property type="evidence" value="ECO:0007669"/>
    <property type="project" value="TreeGrafter"/>
</dbReference>
<dbReference type="VEuPathDB" id="FungiDB:A1O9_11565"/>
<dbReference type="GeneID" id="25286463"/>
<dbReference type="SUPFAM" id="SSF51735">
    <property type="entry name" value="NAD(P)-binding Rossmann-fold domains"/>
    <property type="match status" value="1"/>
</dbReference>
<comment type="caution">
    <text evidence="3">The sequence shown here is derived from an EMBL/GenBank/DDBJ whole genome shotgun (WGS) entry which is preliminary data.</text>
</comment>
<dbReference type="PANTHER" id="PTHR48079:SF6">
    <property type="entry name" value="NAD(P)-BINDING DOMAIN-CONTAINING PROTEIN-RELATED"/>
    <property type="match status" value="1"/>
</dbReference>
<evidence type="ECO:0000259" key="2">
    <source>
        <dbReference type="Pfam" id="PF13460"/>
    </source>
</evidence>
<feature type="domain" description="NAD(P)-binding" evidence="2">
    <location>
        <begin position="12"/>
        <end position="95"/>
    </location>
</feature>
<organism evidence="3 4">
    <name type="scientific">Exophiala aquamarina CBS 119918</name>
    <dbReference type="NCBI Taxonomy" id="1182545"/>
    <lineage>
        <taxon>Eukaryota</taxon>
        <taxon>Fungi</taxon>
        <taxon>Dikarya</taxon>
        <taxon>Ascomycota</taxon>
        <taxon>Pezizomycotina</taxon>
        <taxon>Eurotiomycetes</taxon>
        <taxon>Chaetothyriomycetidae</taxon>
        <taxon>Chaetothyriales</taxon>
        <taxon>Herpotrichiellaceae</taxon>
        <taxon>Exophiala</taxon>
    </lineage>
</organism>
<protein>
    <submittedName>
        <fullName evidence="3">Uncharacterized protein</fullName>
    </submittedName>
</protein>
<dbReference type="GO" id="GO:0004029">
    <property type="term" value="F:aldehyde dehydrogenase (NAD+) activity"/>
    <property type="evidence" value="ECO:0007669"/>
    <property type="project" value="TreeGrafter"/>
</dbReference>
<dbReference type="OrthoDB" id="2130169at2759"/>
<dbReference type="Gene3D" id="3.40.50.720">
    <property type="entry name" value="NAD(P)-binding Rossmann-like Domain"/>
    <property type="match status" value="1"/>
</dbReference>
<dbReference type="InterPro" id="IPR051783">
    <property type="entry name" value="NAD(P)-dependent_oxidoreduct"/>
</dbReference>
<dbReference type="InterPro" id="IPR001509">
    <property type="entry name" value="Epimerase_deHydtase"/>
</dbReference>
<keyword evidence="4" id="KW-1185">Reference proteome</keyword>
<evidence type="ECO:0000313" key="3">
    <source>
        <dbReference type="EMBL" id="KEF52325.1"/>
    </source>
</evidence>